<dbReference type="InterPro" id="IPR003594">
    <property type="entry name" value="HATPase_dom"/>
</dbReference>
<dbReference type="STRING" id="1121448.DGI_2895"/>
<evidence type="ECO:0000259" key="6">
    <source>
        <dbReference type="PROSITE" id="PS50109"/>
    </source>
</evidence>
<dbReference type="SUPFAM" id="SSF47384">
    <property type="entry name" value="Homodimeric domain of signal transducing histidine kinase"/>
    <property type="match status" value="1"/>
</dbReference>
<dbReference type="InterPro" id="IPR004358">
    <property type="entry name" value="Sig_transdc_His_kin-like_C"/>
</dbReference>
<feature type="domain" description="Histidine kinase" evidence="6">
    <location>
        <begin position="303"/>
        <end position="533"/>
    </location>
</feature>
<dbReference type="SMART" id="SM00387">
    <property type="entry name" value="HATPase_c"/>
    <property type="match status" value="1"/>
</dbReference>
<reference evidence="10" key="2">
    <citation type="submission" date="2013-07" db="EMBL/GenBank/DDBJ databases">
        <authorList>
            <person name="Morais-Silva F.O."/>
            <person name="Rezende A.M."/>
            <person name="Pimentel C."/>
            <person name="Resende D.M."/>
            <person name="Santos C.I."/>
            <person name="Clemente C."/>
            <person name="de Oliveira L.M."/>
            <person name="da Silva S.M."/>
            <person name="Costa D.A."/>
            <person name="Varela-Raposo A."/>
            <person name="Horacio E.C.A."/>
            <person name="Matos M."/>
            <person name="Flores O."/>
            <person name="Ruiz J.C."/>
            <person name="Rodrigues-Pousada C."/>
        </authorList>
    </citation>
    <scope>NUCLEOTIDE SEQUENCE [LARGE SCALE GENOMIC DNA]</scope>
    <source>
        <strain evidence="10">ATCC 19364 / DSM 1382 / NCIMB 9332 / VKM B-1759</strain>
    </source>
</reference>
<dbReference type="FunFam" id="3.30.565.10:FF:000006">
    <property type="entry name" value="Sensor histidine kinase WalK"/>
    <property type="match status" value="1"/>
</dbReference>
<dbReference type="PANTHER" id="PTHR43047:SF64">
    <property type="entry name" value="HISTIDINE KINASE CONTAINING CHEY-HOMOLOGOUS RECEIVER DOMAIN AND PAS DOMAIN-RELATED"/>
    <property type="match status" value="1"/>
</dbReference>
<dbReference type="SUPFAM" id="SSF55785">
    <property type="entry name" value="PYP-like sensor domain (PAS domain)"/>
    <property type="match status" value="1"/>
</dbReference>
<dbReference type="CDD" id="cd16922">
    <property type="entry name" value="HATPase_EvgS-ArcB-TorS-like"/>
    <property type="match status" value="1"/>
</dbReference>
<protein>
    <recommendedName>
        <fullName evidence="2">histidine kinase</fullName>
        <ecNumber evidence="2">2.7.13.3</ecNumber>
    </recommendedName>
</protein>
<dbReference type="HOGENOM" id="CLU_488959_0_0_7"/>
<dbReference type="GO" id="GO:0006355">
    <property type="term" value="P:regulation of DNA-templated transcription"/>
    <property type="evidence" value="ECO:0007669"/>
    <property type="project" value="InterPro"/>
</dbReference>
<dbReference type="PROSITE" id="PS50113">
    <property type="entry name" value="PAC"/>
    <property type="match status" value="1"/>
</dbReference>
<dbReference type="Gene3D" id="3.30.450.20">
    <property type="entry name" value="PAS domain"/>
    <property type="match status" value="1"/>
</dbReference>
<accession>T2GET3</accession>
<evidence type="ECO:0000256" key="5">
    <source>
        <dbReference type="ARBA" id="ARBA00022777"/>
    </source>
</evidence>
<dbReference type="InterPro" id="IPR013767">
    <property type="entry name" value="PAS_fold"/>
</dbReference>
<dbReference type="CDD" id="cd00130">
    <property type="entry name" value="PAS"/>
    <property type="match status" value="1"/>
</dbReference>
<name>T2GET3_MEGG1</name>
<keyword evidence="4" id="KW-0808">Transferase</keyword>
<feature type="domain" description="PAC" evidence="8">
    <location>
        <begin position="233"/>
        <end position="285"/>
    </location>
</feature>
<dbReference type="PRINTS" id="PR00344">
    <property type="entry name" value="BCTRLSENSOR"/>
</dbReference>
<evidence type="ECO:0000256" key="1">
    <source>
        <dbReference type="ARBA" id="ARBA00000085"/>
    </source>
</evidence>
<reference evidence="9 10" key="1">
    <citation type="journal article" date="2013" name="J. Bacteriol.">
        <title>Roles of HynAB and Ech, the only two hydrogenases found in the model sulfate reducer Desulfovibrio gigas.</title>
        <authorList>
            <person name="Morais-Silva F.O."/>
            <person name="Santos C.I."/>
            <person name="Rodrigues R."/>
            <person name="Pereira I.A."/>
            <person name="Rodrigues-Pousada C."/>
        </authorList>
    </citation>
    <scope>NUCLEOTIDE SEQUENCE [LARGE SCALE GENOMIC DNA]</scope>
    <source>
        <strain evidence="10">ATCC 19364 / DSM 1382 / NCIMB 9332 / VKM B-1759</strain>
    </source>
</reference>
<dbReference type="Pfam" id="PF02518">
    <property type="entry name" value="HATPase_c"/>
    <property type="match status" value="1"/>
</dbReference>
<evidence type="ECO:0000259" key="8">
    <source>
        <dbReference type="PROSITE" id="PS50113"/>
    </source>
</evidence>
<sequence>MATGNSLVMETMLQEALSTYLTRLSCMAAEVFAARPWEGGAQFRSIFRLPRRPLPGGVVEEASRLVPGQVKAGDLDPFLSDMPVHSEHDGVHRYLFELPGFGLLLVLRSDEAFSRPMLESLFALHRKLARACLSCMRSEDARLANTRLRQEMLQRAMTEEKYRSIFENAVEGIFQSTPEGRLLEVNPAMAKMLGYASPAQMLREVLRLEEDLYVHPQDRRRLLAAFLRQDRVTAFEVPYRRRDGSVIWVSLSGRIVRDETGRPLRLEGLCEDATQRKATLQALENAKNEAERLSLMKSNFLTLVSHELRTPMTSILGFSSLIKKRIERKVLPAVQGDSAGKALEDVLGNLDIIVMESNRLSELINNTLDLARLESGQFVWDVVRFEVPALMAHALRSSEVLFSQKGLALQRRIPERLPLAVGDYNRLLQVLINLLSNAVKFTPAGTVTCAVAQEDGLLRFSVTDTGIGIPNADKDIIFDKFKQLGDTLTDKPRGSGLGLPICKEIVEWHGGRLWVEDAPGGGSIFCFTLPLTPPDHVLAQLPDHRDAAAPPLPDSES</sequence>
<dbReference type="PANTHER" id="PTHR43047">
    <property type="entry name" value="TWO-COMPONENT HISTIDINE PROTEIN KINASE"/>
    <property type="match status" value="1"/>
</dbReference>
<dbReference type="SMART" id="SM00086">
    <property type="entry name" value="PAC"/>
    <property type="match status" value="1"/>
</dbReference>
<evidence type="ECO:0000313" key="9">
    <source>
        <dbReference type="EMBL" id="AGW14621.1"/>
    </source>
</evidence>
<dbReference type="KEGG" id="dgg:DGI_2895"/>
<comment type="catalytic activity">
    <reaction evidence="1">
        <text>ATP + protein L-histidine = ADP + protein N-phospho-L-histidine.</text>
        <dbReference type="EC" id="2.7.13.3"/>
    </reaction>
</comment>
<evidence type="ECO:0000256" key="2">
    <source>
        <dbReference type="ARBA" id="ARBA00012438"/>
    </source>
</evidence>
<dbReference type="eggNOG" id="COG2205">
    <property type="taxonomic scope" value="Bacteria"/>
</dbReference>
<dbReference type="SMART" id="SM00091">
    <property type="entry name" value="PAS"/>
    <property type="match status" value="1"/>
</dbReference>
<dbReference type="Pfam" id="PF00989">
    <property type="entry name" value="PAS"/>
    <property type="match status" value="1"/>
</dbReference>
<dbReference type="PROSITE" id="PS50109">
    <property type="entry name" value="HIS_KIN"/>
    <property type="match status" value="1"/>
</dbReference>
<keyword evidence="5" id="KW-0418">Kinase</keyword>
<dbReference type="InterPro" id="IPR000700">
    <property type="entry name" value="PAS-assoc_C"/>
</dbReference>
<proteinExistence type="predicted"/>
<evidence type="ECO:0000256" key="4">
    <source>
        <dbReference type="ARBA" id="ARBA00022679"/>
    </source>
</evidence>
<dbReference type="InterPro" id="IPR005467">
    <property type="entry name" value="His_kinase_dom"/>
</dbReference>
<dbReference type="EC" id="2.7.13.3" evidence="2"/>
<dbReference type="SMART" id="SM00388">
    <property type="entry name" value="HisKA"/>
    <property type="match status" value="1"/>
</dbReference>
<organism evidence="9 10">
    <name type="scientific">Megalodesulfovibrio gigas (strain ATCC 19364 / DSM 1382 / NCIMB 9332 / VKM B-1759)</name>
    <name type="common">Desulfovibrio gigas</name>
    <dbReference type="NCBI Taxonomy" id="1121448"/>
    <lineage>
        <taxon>Bacteria</taxon>
        <taxon>Pseudomonadati</taxon>
        <taxon>Thermodesulfobacteriota</taxon>
        <taxon>Desulfovibrionia</taxon>
        <taxon>Desulfovibrionales</taxon>
        <taxon>Desulfovibrionaceae</taxon>
        <taxon>Megalodesulfovibrio</taxon>
    </lineage>
</organism>
<dbReference type="Gene3D" id="3.30.565.10">
    <property type="entry name" value="Histidine kinase-like ATPase, C-terminal domain"/>
    <property type="match status" value="1"/>
</dbReference>
<evidence type="ECO:0000313" key="10">
    <source>
        <dbReference type="Proteomes" id="UP000016587"/>
    </source>
</evidence>
<dbReference type="PROSITE" id="PS50112">
    <property type="entry name" value="PAS"/>
    <property type="match status" value="1"/>
</dbReference>
<dbReference type="CDD" id="cd00082">
    <property type="entry name" value="HisKA"/>
    <property type="match status" value="1"/>
</dbReference>
<dbReference type="AlphaFoldDB" id="T2GET3"/>
<dbReference type="PATRIC" id="fig|1121448.10.peg.2857"/>
<dbReference type="Gene3D" id="1.10.287.130">
    <property type="match status" value="1"/>
</dbReference>
<dbReference type="NCBIfam" id="TIGR00229">
    <property type="entry name" value="sensory_box"/>
    <property type="match status" value="1"/>
</dbReference>
<dbReference type="Proteomes" id="UP000016587">
    <property type="component" value="Chromosome"/>
</dbReference>
<keyword evidence="3" id="KW-0597">Phosphoprotein</keyword>
<dbReference type="Pfam" id="PF00512">
    <property type="entry name" value="HisKA"/>
    <property type="match status" value="1"/>
</dbReference>
<dbReference type="GO" id="GO:0000155">
    <property type="term" value="F:phosphorelay sensor kinase activity"/>
    <property type="evidence" value="ECO:0007669"/>
    <property type="project" value="InterPro"/>
</dbReference>
<feature type="domain" description="PAS" evidence="7">
    <location>
        <begin position="158"/>
        <end position="229"/>
    </location>
</feature>
<gene>
    <name evidence="9" type="ORF">DGI_2895</name>
</gene>
<dbReference type="EMBL" id="CP006585">
    <property type="protein sequence ID" value="AGW14621.1"/>
    <property type="molecule type" value="Genomic_DNA"/>
</dbReference>
<dbReference type="InterPro" id="IPR000014">
    <property type="entry name" value="PAS"/>
</dbReference>
<keyword evidence="10" id="KW-1185">Reference proteome</keyword>
<dbReference type="SUPFAM" id="SSF55874">
    <property type="entry name" value="ATPase domain of HSP90 chaperone/DNA topoisomerase II/histidine kinase"/>
    <property type="match status" value="1"/>
</dbReference>
<dbReference type="InterPro" id="IPR003661">
    <property type="entry name" value="HisK_dim/P_dom"/>
</dbReference>
<dbReference type="InterPro" id="IPR036097">
    <property type="entry name" value="HisK_dim/P_sf"/>
</dbReference>
<evidence type="ECO:0000256" key="3">
    <source>
        <dbReference type="ARBA" id="ARBA00022553"/>
    </source>
</evidence>
<dbReference type="InterPro" id="IPR035965">
    <property type="entry name" value="PAS-like_dom_sf"/>
</dbReference>
<evidence type="ECO:0000259" key="7">
    <source>
        <dbReference type="PROSITE" id="PS50112"/>
    </source>
</evidence>
<dbReference type="InterPro" id="IPR036890">
    <property type="entry name" value="HATPase_C_sf"/>
</dbReference>
<dbReference type="InterPro" id="IPR001610">
    <property type="entry name" value="PAC"/>
</dbReference>